<dbReference type="Pfam" id="PF00378">
    <property type="entry name" value="ECH_1"/>
    <property type="match status" value="1"/>
</dbReference>
<keyword evidence="3" id="KW-1185">Reference proteome</keyword>
<protein>
    <submittedName>
        <fullName evidence="2">Enoyl-CoA hydratase-related protein</fullName>
    </submittedName>
</protein>
<dbReference type="CDD" id="cd06558">
    <property type="entry name" value="crotonase-like"/>
    <property type="match status" value="1"/>
</dbReference>
<organism evidence="2 3">
    <name type="scientific">Sedimentitalea xiamensis</name>
    <dbReference type="NCBI Taxonomy" id="3050037"/>
    <lineage>
        <taxon>Bacteria</taxon>
        <taxon>Pseudomonadati</taxon>
        <taxon>Pseudomonadota</taxon>
        <taxon>Alphaproteobacteria</taxon>
        <taxon>Rhodobacterales</taxon>
        <taxon>Paracoccaceae</taxon>
        <taxon>Sedimentitalea</taxon>
    </lineage>
</organism>
<dbReference type="InterPro" id="IPR029045">
    <property type="entry name" value="ClpP/crotonase-like_dom_sf"/>
</dbReference>
<dbReference type="Gene3D" id="3.90.226.10">
    <property type="entry name" value="2-enoyl-CoA Hydratase, Chain A, domain 1"/>
    <property type="match status" value="1"/>
</dbReference>
<dbReference type="Proteomes" id="UP001227126">
    <property type="component" value="Unassembled WGS sequence"/>
</dbReference>
<proteinExistence type="inferred from homology"/>
<dbReference type="EMBL" id="JASNJE010000005">
    <property type="protein sequence ID" value="MDK3072676.1"/>
    <property type="molecule type" value="Genomic_DNA"/>
</dbReference>
<evidence type="ECO:0000313" key="2">
    <source>
        <dbReference type="EMBL" id="MDK3072676.1"/>
    </source>
</evidence>
<dbReference type="SUPFAM" id="SSF52096">
    <property type="entry name" value="ClpP/crotonase"/>
    <property type="match status" value="1"/>
</dbReference>
<dbReference type="RefSeq" id="WP_284484615.1">
    <property type="nucleotide sequence ID" value="NZ_JASNJE010000005.1"/>
</dbReference>
<name>A0ABT7FC31_9RHOB</name>
<evidence type="ECO:0000313" key="3">
    <source>
        <dbReference type="Proteomes" id="UP001227126"/>
    </source>
</evidence>
<comment type="similarity">
    <text evidence="1">Belongs to the enoyl-CoA hydratase/isomerase family.</text>
</comment>
<sequence>MTTRSVDTGTDHLSCSITDRVGVLTLNNPERRNALSDRMADALARMLSEMESDPEVRVLVLTGAGGAFCAGGDVRSMGASLAQGQEPDPETMIRSLKQGQDRISLRLFDFPKPTIAALPGPAAGAGMSIALACDLRVAAHSALLVPAFGAIGLSGDFGGSWLLTQLVGPARAKDIYFTGRRILPMEGQDLGLFNRVVPDETLMQDTLALAGELAAAAPVALRYMKANLNRAMSTDFRSALNGEAEHMIRSMLTEDHRNAAQAFVKKRKPEFKGR</sequence>
<dbReference type="PANTHER" id="PTHR43802">
    <property type="entry name" value="ENOYL-COA HYDRATASE"/>
    <property type="match status" value="1"/>
</dbReference>
<evidence type="ECO:0000256" key="1">
    <source>
        <dbReference type="ARBA" id="ARBA00005254"/>
    </source>
</evidence>
<reference evidence="2 3" key="1">
    <citation type="submission" date="2023-05" db="EMBL/GenBank/DDBJ databases">
        <title>Sedimentitalea sp. nov. JM2-8.</title>
        <authorList>
            <person name="Huang J."/>
        </authorList>
    </citation>
    <scope>NUCLEOTIDE SEQUENCE [LARGE SCALE GENOMIC DNA]</scope>
    <source>
        <strain evidence="2 3">JM2-8</strain>
    </source>
</reference>
<dbReference type="PANTHER" id="PTHR43802:SF1">
    <property type="entry name" value="IP11341P-RELATED"/>
    <property type="match status" value="1"/>
</dbReference>
<gene>
    <name evidence="2" type="ORF">QO034_06095</name>
</gene>
<comment type="caution">
    <text evidence="2">The sequence shown here is derived from an EMBL/GenBank/DDBJ whole genome shotgun (WGS) entry which is preliminary data.</text>
</comment>
<dbReference type="InterPro" id="IPR001753">
    <property type="entry name" value="Enoyl-CoA_hydra/iso"/>
</dbReference>
<accession>A0ABT7FC31</accession>